<name>A0A6N7KMN1_9ACTN</name>
<reference evidence="2 3" key="1">
    <citation type="submission" date="2019-09" db="EMBL/GenBank/DDBJ databases">
        <title>Genome Sequences of Streptomyces kaniharaensis ATCC 21070.</title>
        <authorList>
            <person name="Zhu W."/>
            <person name="De Crecy-Lagard V."/>
            <person name="Richards N.G."/>
        </authorList>
    </citation>
    <scope>NUCLEOTIDE SEQUENCE [LARGE SCALE GENOMIC DNA]</scope>
    <source>
        <strain evidence="2 3">SF-557</strain>
    </source>
</reference>
<dbReference type="InterPro" id="IPR001962">
    <property type="entry name" value="Asn_synthase"/>
</dbReference>
<dbReference type="GO" id="GO:0004066">
    <property type="term" value="F:asparagine synthase (glutamine-hydrolyzing) activity"/>
    <property type="evidence" value="ECO:0007669"/>
    <property type="project" value="InterPro"/>
</dbReference>
<proteinExistence type="predicted"/>
<dbReference type="Proteomes" id="UP000450000">
    <property type="component" value="Unassembled WGS sequence"/>
</dbReference>
<evidence type="ECO:0000313" key="3">
    <source>
        <dbReference type="Proteomes" id="UP000450000"/>
    </source>
</evidence>
<organism evidence="2 3">
    <name type="scientific">Streptomyces kaniharaensis</name>
    <dbReference type="NCBI Taxonomy" id="212423"/>
    <lineage>
        <taxon>Bacteria</taxon>
        <taxon>Bacillati</taxon>
        <taxon>Actinomycetota</taxon>
        <taxon>Actinomycetes</taxon>
        <taxon>Kitasatosporales</taxon>
        <taxon>Streptomycetaceae</taxon>
        <taxon>Streptomyces</taxon>
    </lineage>
</organism>
<keyword evidence="3" id="KW-1185">Reference proteome</keyword>
<dbReference type="InterPro" id="IPR014729">
    <property type="entry name" value="Rossmann-like_a/b/a_fold"/>
</dbReference>
<accession>A0A6N7KMN1</accession>
<dbReference type="GO" id="GO:0006529">
    <property type="term" value="P:asparagine biosynthetic process"/>
    <property type="evidence" value="ECO:0007669"/>
    <property type="project" value="InterPro"/>
</dbReference>
<dbReference type="SUPFAM" id="SSF52402">
    <property type="entry name" value="Adenine nucleotide alpha hydrolases-like"/>
    <property type="match status" value="1"/>
</dbReference>
<comment type="caution">
    <text evidence="2">The sequence shown here is derived from an EMBL/GenBank/DDBJ whole genome shotgun (WGS) entry which is preliminary data.</text>
</comment>
<protein>
    <recommendedName>
        <fullName evidence="1">Asparagine synthetase domain-containing protein</fullName>
    </recommendedName>
</protein>
<dbReference type="OrthoDB" id="5933081at2"/>
<dbReference type="Gene3D" id="3.40.50.620">
    <property type="entry name" value="HUPs"/>
    <property type="match status" value="1"/>
</dbReference>
<dbReference type="AlphaFoldDB" id="A0A6N7KMN1"/>
<gene>
    <name evidence="2" type="ORF">F7Q99_05875</name>
</gene>
<feature type="domain" description="Asparagine synthetase" evidence="1">
    <location>
        <begin position="207"/>
        <end position="343"/>
    </location>
</feature>
<evidence type="ECO:0000313" key="2">
    <source>
        <dbReference type="EMBL" id="MQS11829.1"/>
    </source>
</evidence>
<sequence>MFDIRLTHDDISPTRTWQWAGSRWQCGSSWIAPFRHQLTEQAALTDGIRTVFIAAARKTHSSPTRPEPTTVPPSTYDKTLRKLREDRDDWTTIELVPGQTARVRTGSACTAPQYLAVTGKVLHGSWDLLNLRDHQASDRLDPVAVTRMIGLRNRYSASTLWQDIKLLTERATAHFPDDGRLLIRFPEPAEHSRARSLLAGTDPIPLFRDLLERTVTRLPWTGSRTAVQLSAGMDSTTVALALRTAPQGTGVTAGTVVLDTERGLQQNGRRRLILEHIASGWTSITVNAMDHLPYGGTSLFSRAGRVSPTSDIYIDALETLAARFADLGVRAVFTGIGGDELMATTAAEDIAGPGGFEPDAPPWLGSAARALLVDVDSAITPAAVVPETALMAKTVCGPALMRRGMWPIHPLTDPLLVRFCEWLPVEWRRGKHLMRELIGRTGMPVQVARPPVVENFHHVIVTAMCRHGAPRIRQILSDGSPLIEARLLDPDGLAQVADRLEAGKPTGDDHEVVFALLADSALTTR</sequence>
<dbReference type="EMBL" id="WBOF01000001">
    <property type="protein sequence ID" value="MQS11829.1"/>
    <property type="molecule type" value="Genomic_DNA"/>
</dbReference>
<dbReference type="RefSeq" id="WP_153460368.1">
    <property type="nucleotide sequence ID" value="NZ_WBOF01000001.1"/>
</dbReference>
<dbReference type="Pfam" id="PF00733">
    <property type="entry name" value="Asn_synthase"/>
    <property type="match status" value="1"/>
</dbReference>
<evidence type="ECO:0000259" key="1">
    <source>
        <dbReference type="Pfam" id="PF00733"/>
    </source>
</evidence>